<dbReference type="PANTHER" id="PTHR11649:SF13">
    <property type="entry name" value="ENGB-TYPE G DOMAIN-CONTAINING PROTEIN"/>
    <property type="match status" value="1"/>
</dbReference>
<keyword evidence="9 10" id="KW-0131">Cell cycle</keyword>
<evidence type="ECO:0000256" key="6">
    <source>
        <dbReference type="ARBA" id="ARBA00022842"/>
    </source>
</evidence>
<evidence type="ECO:0000256" key="9">
    <source>
        <dbReference type="ARBA" id="ARBA00023306"/>
    </source>
</evidence>
<comment type="similarity">
    <text evidence="2 10">Belongs to the TRAFAC class TrmE-Era-EngA-EngB-Septin-like GTPase superfamily. EngB GTPase family.</text>
</comment>
<dbReference type="InterPro" id="IPR027417">
    <property type="entry name" value="P-loop_NTPase"/>
</dbReference>
<dbReference type="Gene3D" id="3.40.50.300">
    <property type="entry name" value="P-loop containing nucleotide triphosphate hydrolases"/>
    <property type="match status" value="1"/>
</dbReference>
<organism evidence="12 13">
    <name type="scientific">Geomobilimonas luticola</name>
    <dbReference type="NCBI Taxonomy" id="1114878"/>
    <lineage>
        <taxon>Bacteria</taxon>
        <taxon>Pseudomonadati</taxon>
        <taxon>Thermodesulfobacteriota</taxon>
        <taxon>Desulfuromonadia</taxon>
        <taxon>Geobacterales</taxon>
        <taxon>Geobacteraceae</taxon>
        <taxon>Geomobilimonas</taxon>
    </lineage>
</organism>
<dbReference type="NCBIfam" id="TIGR00231">
    <property type="entry name" value="small_GTP"/>
    <property type="match status" value="1"/>
</dbReference>
<evidence type="ECO:0000313" key="13">
    <source>
        <dbReference type="Proteomes" id="UP000756860"/>
    </source>
</evidence>
<evidence type="ECO:0000256" key="8">
    <source>
        <dbReference type="ARBA" id="ARBA00023210"/>
    </source>
</evidence>
<keyword evidence="13" id="KW-1185">Reference proteome</keyword>
<evidence type="ECO:0000256" key="3">
    <source>
        <dbReference type="ARBA" id="ARBA00022618"/>
    </source>
</evidence>
<dbReference type="InterPro" id="IPR030393">
    <property type="entry name" value="G_ENGB_dom"/>
</dbReference>
<comment type="cofactor">
    <cofactor evidence="1">
        <name>Mg(2+)</name>
        <dbReference type="ChEBI" id="CHEBI:18420"/>
    </cofactor>
</comment>
<dbReference type="InterPro" id="IPR006073">
    <property type="entry name" value="GTP-bd"/>
</dbReference>
<keyword evidence="5 10" id="KW-0547">Nucleotide-binding</keyword>
<feature type="domain" description="EngB-type G" evidence="11">
    <location>
        <begin position="22"/>
        <end position="194"/>
    </location>
</feature>
<dbReference type="NCBIfam" id="TIGR03598">
    <property type="entry name" value="GTPase_YsxC"/>
    <property type="match status" value="1"/>
</dbReference>
<dbReference type="EMBL" id="JAHCVK010000001">
    <property type="protein sequence ID" value="MBT0652196.1"/>
    <property type="molecule type" value="Genomic_DNA"/>
</dbReference>
<evidence type="ECO:0000256" key="10">
    <source>
        <dbReference type="HAMAP-Rule" id="MF_00321"/>
    </source>
</evidence>
<keyword evidence="8 10" id="KW-0717">Septation</keyword>
<dbReference type="RefSeq" id="WP_214174152.1">
    <property type="nucleotide sequence ID" value="NZ_JAHCVK010000001.1"/>
</dbReference>
<dbReference type="Proteomes" id="UP000756860">
    <property type="component" value="Unassembled WGS sequence"/>
</dbReference>
<dbReference type="PROSITE" id="PS51706">
    <property type="entry name" value="G_ENGB"/>
    <property type="match status" value="1"/>
</dbReference>
<protein>
    <recommendedName>
        <fullName evidence="10">Probable GTP-binding protein EngB</fullName>
    </recommendedName>
</protein>
<proteinExistence type="inferred from homology"/>
<evidence type="ECO:0000256" key="4">
    <source>
        <dbReference type="ARBA" id="ARBA00022723"/>
    </source>
</evidence>
<gene>
    <name evidence="12" type="primary">yihA</name>
    <name evidence="10" type="synonym">engB</name>
    <name evidence="12" type="ORF">KI810_03955</name>
</gene>
<comment type="function">
    <text evidence="10">Necessary for normal cell division and for the maintenance of normal septation.</text>
</comment>
<dbReference type="CDD" id="cd01876">
    <property type="entry name" value="YihA_EngB"/>
    <property type="match status" value="1"/>
</dbReference>
<evidence type="ECO:0000259" key="11">
    <source>
        <dbReference type="PROSITE" id="PS51706"/>
    </source>
</evidence>
<dbReference type="Pfam" id="PF01926">
    <property type="entry name" value="MMR_HSR1"/>
    <property type="match status" value="1"/>
</dbReference>
<dbReference type="InterPro" id="IPR005225">
    <property type="entry name" value="Small_GTP-bd"/>
</dbReference>
<dbReference type="PANTHER" id="PTHR11649">
    <property type="entry name" value="MSS1/TRME-RELATED GTP-BINDING PROTEIN"/>
    <property type="match status" value="1"/>
</dbReference>
<sequence length="198" mass="22158">MLVKTTEFITSATRPSHYPPGEMPEVAFAGRSNVGKSSLINVLLNRKNLVRTSSTPGRTQLINFFGVNGAFMLVDLPGYGFAKVPLAVKKQWGPMMETYLSSRENLRVVVLILDIRRVPTAEDRQMLEWLRAYSVPPLLVVTKCDKVSKNERARQAALIARTLEVEKEELHFFSALSKEGKDAIWVAIERLLSAPETA</sequence>
<evidence type="ECO:0000313" key="12">
    <source>
        <dbReference type="EMBL" id="MBT0652196.1"/>
    </source>
</evidence>
<reference evidence="12 13" key="1">
    <citation type="submission" date="2021-05" db="EMBL/GenBank/DDBJ databases">
        <title>The draft genome of Geobacter luticola JCM 17780.</title>
        <authorList>
            <person name="Xu Z."/>
            <person name="Masuda Y."/>
            <person name="Itoh H."/>
            <person name="Senoo K."/>
        </authorList>
    </citation>
    <scope>NUCLEOTIDE SEQUENCE [LARGE SCALE GENOMIC DNA]</scope>
    <source>
        <strain evidence="12 13">JCM 17780</strain>
    </source>
</reference>
<dbReference type="InterPro" id="IPR019987">
    <property type="entry name" value="GTP-bd_ribosome_bio_YsxC"/>
</dbReference>
<keyword evidence="6" id="KW-0460">Magnesium</keyword>
<evidence type="ECO:0000256" key="1">
    <source>
        <dbReference type="ARBA" id="ARBA00001946"/>
    </source>
</evidence>
<keyword evidence="3 10" id="KW-0132">Cell division</keyword>
<evidence type="ECO:0000256" key="7">
    <source>
        <dbReference type="ARBA" id="ARBA00023134"/>
    </source>
</evidence>
<keyword evidence="4" id="KW-0479">Metal-binding</keyword>
<accession>A0ABS5S9Z8</accession>
<evidence type="ECO:0000256" key="2">
    <source>
        <dbReference type="ARBA" id="ARBA00009638"/>
    </source>
</evidence>
<name>A0ABS5S9Z8_9BACT</name>
<evidence type="ECO:0000256" key="5">
    <source>
        <dbReference type="ARBA" id="ARBA00022741"/>
    </source>
</evidence>
<dbReference type="HAMAP" id="MF_00321">
    <property type="entry name" value="GTPase_EngB"/>
    <property type="match status" value="1"/>
</dbReference>
<keyword evidence="7 10" id="KW-0342">GTP-binding</keyword>
<dbReference type="SUPFAM" id="SSF52540">
    <property type="entry name" value="P-loop containing nucleoside triphosphate hydrolases"/>
    <property type="match status" value="1"/>
</dbReference>
<comment type="caution">
    <text evidence="12">The sequence shown here is derived from an EMBL/GenBank/DDBJ whole genome shotgun (WGS) entry which is preliminary data.</text>
</comment>